<dbReference type="Proteomes" id="UP000030671">
    <property type="component" value="Unassembled WGS sequence"/>
</dbReference>
<dbReference type="GO" id="GO:0043248">
    <property type="term" value="P:proteasome assembly"/>
    <property type="evidence" value="ECO:0007669"/>
    <property type="project" value="InterPro"/>
</dbReference>
<dbReference type="InterPro" id="IPR018788">
    <property type="entry name" value="Proteasome_assmbl_chp_3"/>
</dbReference>
<proteinExistence type="predicted"/>
<dbReference type="PANTHER" id="PTHR31051:SF1">
    <property type="entry name" value="PROTEASOME ASSEMBLY CHAPERONE 3"/>
    <property type="match status" value="1"/>
</dbReference>
<dbReference type="OrthoDB" id="5593278at2759"/>
<evidence type="ECO:0000256" key="1">
    <source>
        <dbReference type="SAM" id="MobiDB-lite"/>
    </source>
</evidence>
<dbReference type="STRING" id="747525.W4K543"/>
<dbReference type="AlphaFoldDB" id="W4K543"/>
<evidence type="ECO:0000313" key="3">
    <source>
        <dbReference type="Proteomes" id="UP000030671"/>
    </source>
</evidence>
<organism evidence="2 3">
    <name type="scientific">Heterobasidion irregulare (strain TC 32-1)</name>
    <dbReference type="NCBI Taxonomy" id="747525"/>
    <lineage>
        <taxon>Eukaryota</taxon>
        <taxon>Fungi</taxon>
        <taxon>Dikarya</taxon>
        <taxon>Basidiomycota</taxon>
        <taxon>Agaricomycotina</taxon>
        <taxon>Agaricomycetes</taxon>
        <taxon>Russulales</taxon>
        <taxon>Bondarzewiaceae</taxon>
        <taxon>Heterobasidion</taxon>
        <taxon>Heterobasidion annosum species complex</taxon>
    </lineage>
</organism>
<feature type="region of interest" description="Disordered" evidence="1">
    <location>
        <begin position="48"/>
        <end position="69"/>
    </location>
</feature>
<gene>
    <name evidence="2" type="ORF">HETIRDRAFT_418875</name>
</gene>
<keyword evidence="3" id="KW-1185">Reference proteome</keyword>
<dbReference type="InParanoid" id="W4K543"/>
<dbReference type="RefSeq" id="XP_009547628.1">
    <property type="nucleotide sequence ID" value="XM_009549333.1"/>
</dbReference>
<dbReference type="EMBL" id="KI925459">
    <property type="protein sequence ID" value="ETW80938.1"/>
    <property type="molecule type" value="Genomic_DNA"/>
</dbReference>
<dbReference type="PANTHER" id="PTHR31051">
    <property type="entry name" value="PROTEASOME ASSEMBLY CHAPERONE 3"/>
    <property type="match status" value="1"/>
</dbReference>
<dbReference type="GeneID" id="20673516"/>
<dbReference type="HOGENOM" id="CLU_105927_0_0_1"/>
<evidence type="ECO:0000313" key="2">
    <source>
        <dbReference type="EMBL" id="ETW80938.1"/>
    </source>
</evidence>
<dbReference type="Gene3D" id="3.30.230.90">
    <property type="match status" value="1"/>
</dbReference>
<dbReference type="eggNOG" id="ENOG502S9A3">
    <property type="taxonomic scope" value="Eukaryota"/>
</dbReference>
<sequence>MLQTAHISRIVSENQTDVVLQVFADRIIILVTQLGKVGNLIQATIPSTTPLQPAPPPDTSGPNFDHHPLPLPPPSIELTPILGQAPSPEMQSLYSLYASQIATIVWLTESEGLLGVSHRGVIVGIALKKRSGGPGVRAEDTETFRSVMDMVYEVVQQK</sequence>
<dbReference type="KEGG" id="hir:HETIRDRAFT_418875"/>
<name>W4K543_HETIT</name>
<accession>W4K543</accession>
<dbReference type="InterPro" id="IPR053720">
    <property type="entry name" value="Psm_Assembly_Chaperone"/>
</dbReference>
<reference evidence="2 3" key="1">
    <citation type="journal article" date="2012" name="New Phytol.">
        <title>Insight into trade-off between wood decay and parasitism from the genome of a fungal forest pathogen.</title>
        <authorList>
            <person name="Olson A."/>
            <person name="Aerts A."/>
            <person name="Asiegbu F."/>
            <person name="Belbahri L."/>
            <person name="Bouzid O."/>
            <person name="Broberg A."/>
            <person name="Canback B."/>
            <person name="Coutinho P.M."/>
            <person name="Cullen D."/>
            <person name="Dalman K."/>
            <person name="Deflorio G."/>
            <person name="van Diepen L.T."/>
            <person name="Dunand C."/>
            <person name="Duplessis S."/>
            <person name="Durling M."/>
            <person name="Gonthier P."/>
            <person name="Grimwood J."/>
            <person name="Fossdal C.G."/>
            <person name="Hansson D."/>
            <person name="Henrissat B."/>
            <person name="Hietala A."/>
            <person name="Himmelstrand K."/>
            <person name="Hoffmeister D."/>
            <person name="Hogberg N."/>
            <person name="James T.Y."/>
            <person name="Karlsson M."/>
            <person name="Kohler A."/>
            <person name="Kues U."/>
            <person name="Lee Y.H."/>
            <person name="Lin Y.C."/>
            <person name="Lind M."/>
            <person name="Lindquist E."/>
            <person name="Lombard V."/>
            <person name="Lucas S."/>
            <person name="Lunden K."/>
            <person name="Morin E."/>
            <person name="Murat C."/>
            <person name="Park J."/>
            <person name="Raffaello T."/>
            <person name="Rouze P."/>
            <person name="Salamov A."/>
            <person name="Schmutz J."/>
            <person name="Solheim H."/>
            <person name="Stahlberg J."/>
            <person name="Velez H."/>
            <person name="de Vries R.P."/>
            <person name="Wiebenga A."/>
            <person name="Woodward S."/>
            <person name="Yakovlev I."/>
            <person name="Garbelotto M."/>
            <person name="Martin F."/>
            <person name="Grigoriev I.V."/>
            <person name="Stenlid J."/>
        </authorList>
    </citation>
    <scope>NUCLEOTIDE SEQUENCE [LARGE SCALE GENOMIC DNA]</scope>
    <source>
        <strain evidence="2 3">TC 32-1</strain>
    </source>
</reference>
<protein>
    <submittedName>
        <fullName evidence="2">Uncharacterized protein</fullName>
    </submittedName>
</protein>